<proteinExistence type="predicted"/>
<organism evidence="7 8">
    <name type="scientific">Natrarchaeobius chitinivorans</name>
    <dbReference type="NCBI Taxonomy" id="1679083"/>
    <lineage>
        <taxon>Archaea</taxon>
        <taxon>Methanobacteriati</taxon>
        <taxon>Methanobacteriota</taxon>
        <taxon>Stenosarchaea group</taxon>
        <taxon>Halobacteria</taxon>
        <taxon>Halobacteriales</taxon>
        <taxon>Natrialbaceae</taxon>
        <taxon>Natrarchaeobius</taxon>
    </lineage>
</organism>
<dbReference type="InterPro" id="IPR042216">
    <property type="entry name" value="MitoNEET_CISD"/>
</dbReference>
<evidence type="ECO:0000256" key="2">
    <source>
        <dbReference type="ARBA" id="ARBA00022723"/>
    </source>
</evidence>
<feature type="compositionally biased region" description="Acidic residues" evidence="5">
    <location>
        <begin position="75"/>
        <end position="88"/>
    </location>
</feature>
<accession>A0A3N6PDS5</accession>
<keyword evidence="4" id="KW-0411">Iron-sulfur</keyword>
<evidence type="ECO:0000256" key="1">
    <source>
        <dbReference type="ARBA" id="ARBA00022714"/>
    </source>
</evidence>
<evidence type="ECO:0000256" key="5">
    <source>
        <dbReference type="SAM" id="MobiDB-lite"/>
    </source>
</evidence>
<evidence type="ECO:0000256" key="3">
    <source>
        <dbReference type="ARBA" id="ARBA00023004"/>
    </source>
</evidence>
<dbReference type="GO" id="GO:0051537">
    <property type="term" value="F:2 iron, 2 sulfur cluster binding"/>
    <property type="evidence" value="ECO:0007669"/>
    <property type="project" value="UniProtKB-KW"/>
</dbReference>
<dbReference type="Pfam" id="PF09360">
    <property type="entry name" value="zf-CDGSH"/>
    <property type="match status" value="1"/>
</dbReference>
<keyword evidence="3" id="KW-0408">Iron</keyword>
<gene>
    <name evidence="7" type="ORF">EA473_09800</name>
</gene>
<dbReference type="GO" id="GO:0046872">
    <property type="term" value="F:metal ion binding"/>
    <property type="evidence" value="ECO:0007669"/>
    <property type="project" value="UniProtKB-KW"/>
</dbReference>
<keyword evidence="2" id="KW-0479">Metal-binding</keyword>
<dbReference type="OrthoDB" id="5781at2157"/>
<keyword evidence="1" id="KW-0001">2Fe-2S</keyword>
<dbReference type="RefSeq" id="WP_124195443.1">
    <property type="nucleotide sequence ID" value="NZ_REGA01000006.1"/>
</dbReference>
<dbReference type="InterPro" id="IPR018967">
    <property type="entry name" value="FeS-contain_CDGSH-typ"/>
</dbReference>
<dbReference type="SMART" id="SM00704">
    <property type="entry name" value="ZnF_CDGSH"/>
    <property type="match status" value="1"/>
</dbReference>
<feature type="region of interest" description="Disordered" evidence="5">
    <location>
        <begin position="1"/>
        <end position="22"/>
    </location>
</feature>
<dbReference type="Proteomes" id="UP000282323">
    <property type="component" value="Unassembled WGS sequence"/>
</dbReference>
<dbReference type="Gene3D" id="3.40.5.90">
    <property type="entry name" value="CDGSH iron-sulfur domain, mitoNEET-type"/>
    <property type="match status" value="1"/>
</dbReference>
<feature type="compositionally biased region" description="Basic and acidic residues" evidence="5">
    <location>
        <begin position="11"/>
        <end position="22"/>
    </location>
</feature>
<reference evidence="7 8" key="1">
    <citation type="submission" date="2018-10" db="EMBL/GenBank/DDBJ databases">
        <title>Natrarchaeobius chitinivorans gen. nov., sp. nov., and Natrarchaeobius haloalkaliphilus sp. nov., alkaliphilic, chitin-utilizing haloarchaea from hypersaline alkaline lakes.</title>
        <authorList>
            <person name="Sorokin D.Y."/>
            <person name="Elcheninov A.G."/>
            <person name="Kostrikina N.A."/>
            <person name="Bale N.J."/>
            <person name="Sinninghe Damste J.S."/>
            <person name="Khijniak T.V."/>
            <person name="Kublanov I.V."/>
            <person name="Toshchakov S.V."/>
        </authorList>
    </citation>
    <scope>NUCLEOTIDE SEQUENCE [LARGE SCALE GENOMIC DNA]</scope>
    <source>
        <strain evidence="7 8">AArcht4T</strain>
    </source>
</reference>
<name>A0A3N6PDS5_NATCH</name>
<evidence type="ECO:0000313" key="7">
    <source>
        <dbReference type="EMBL" id="RQG95225.1"/>
    </source>
</evidence>
<evidence type="ECO:0000259" key="6">
    <source>
        <dbReference type="SMART" id="SM00704"/>
    </source>
</evidence>
<evidence type="ECO:0000313" key="8">
    <source>
        <dbReference type="Proteomes" id="UP000282323"/>
    </source>
</evidence>
<feature type="domain" description="Iron-binding zinc finger CDGSH type" evidence="6">
    <location>
        <begin position="10"/>
        <end position="51"/>
    </location>
</feature>
<comment type="caution">
    <text evidence="7">The sequence shown here is derived from an EMBL/GenBank/DDBJ whole genome shotgun (WGS) entry which is preliminary data.</text>
</comment>
<dbReference type="GO" id="GO:0005737">
    <property type="term" value="C:cytoplasm"/>
    <property type="evidence" value="ECO:0007669"/>
    <property type="project" value="UniProtKB-ARBA"/>
</dbReference>
<feature type="region of interest" description="Disordered" evidence="5">
    <location>
        <begin position="75"/>
        <end position="96"/>
    </location>
</feature>
<protein>
    <submittedName>
        <fullName evidence="7">CDGSH iron-sulfur domain-containing protein</fullName>
    </submittedName>
</protein>
<keyword evidence="8" id="KW-1185">Reference proteome</keyword>
<dbReference type="EMBL" id="REGA01000006">
    <property type="protein sequence ID" value="RQG95225.1"/>
    <property type="molecule type" value="Genomic_DNA"/>
</dbReference>
<dbReference type="AlphaFoldDB" id="A0A3N6PDS5"/>
<sequence length="96" mass="10426">MSRLVELEATGPRKLDPEDIDGEKGDVAICQCGLSASFPFCDGSHRRTADEDGNTVYVYENGKRSAVERVVTVDADDAVGTDNDDTDPTDTWTADR</sequence>
<evidence type="ECO:0000256" key="4">
    <source>
        <dbReference type="ARBA" id="ARBA00023014"/>
    </source>
</evidence>